<dbReference type="InterPro" id="IPR010730">
    <property type="entry name" value="HET"/>
</dbReference>
<dbReference type="PANTHER" id="PTHR24148">
    <property type="entry name" value="ANKYRIN REPEAT DOMAIN-CONTAINING PROTEIN 39 HOMOLOG-RELATED"/>
    <property type="match status" value="1"/>
</dbReference>
<evidence type="ECO:0000313" key="2">
    <source>
        <dbReference type="EMBL" id="VUC34205.1"/>
    </source>
</evidence>
<dbReference type="InterPro" id="IPR052895">
    <property type="entry name" value="HetReg/Transcr_Mod"/>
</dbReference>
<dbReference type="EMBL" id="CABFNS010000876">
    <property type="protein sequence ID" value="VUC34205.1"/>
    <property type="molecule type" value="Genomic_DNA"/>
</dbReference>
<name>A0ABY6US83_BIOOC</name>
<evidence type="ECO:0000259" key="1">
    <source>
        <dbReference type="Pfam" id="PF06985"/>
    </source>
</evidence>
<feature type="domain" description="Heterokaryon incompatibility" evidence="1">
    <location>
        <begin position="10"/>
        <end position="96"/>
    </location>
</feature>
<accession>A0ABY6US83</accession>
<protein>
    <recommendedName>
        <fullName evidence="1">Heterokaryon incompatibility domain-containing protein</fullName>
    </recommendedName>
</protein>
<evidence type="ECO:0000313" key="3">
    <source>
        <dbReference type="Proteomes" id="UP000766486"/>
    </source>
</evidence>
<comment type="caution">
    <text evidence="2">The sequence shown here is derived from an EMBL/GenBank/DDBJ whole genome shotgun (WGS) entry which is preliminary data.</text>
</comment>
<sequence length="455" mass="51453">MAQEFDATSFEVLSYAREKSEPTSAIHIDQEVLLVPANVEAALRGLRHHDEPRCLWVDFICIDQRSISERSFHIRFMKTILRKCSRVLVWLGPNPTPAGERPTPTEEDLGKGLKLIEAICNKHASLLHDLELEGAQYRQKRAGGTSDVELKANDGLPPMRLLTQEQQQDFENALQIPTVWKDVWITRDICLAPQVYLVVGFHALDWARIEDFLGEDSYAETIYGRFYHGTADSVIGHMITMVLRIDQQRRTMRNVLVGSEKQSLLGVMGQFRFVKTADPRDLIYSMITLATDMDDLKVDCGDSTGKLFSKLTELLINRDGNLNLISQSPWRSFQAPTFDVGYGYHLSDLIGEKPSWAANFQKSLHGRLFIHGCPFQAGWPSCEVPCRVIDGKTLVAKGVKLGRVGKIKASDYHDQTKLNWIEPGPRFMKRDNLPMEYLDLYLGRGVLTESDAGNT</sequence>
<proteinExistence type="predicted"/>
<organism evidence="2 3">
    <name type="scientific">Bionectria ochroleuca</name>
    <name type="common">Gliocladium roseum</name>
    <dbReference type="NCBI Taxonomy" id="29856"/>
    <lineage>
        <taxon>Eukaryota</taxon>
        <taxon>Fungi</taxon>
        <taxon>Dikarya</taxon>
        <taxon>Ascomycota</taxon>
        <taxon>Pezizomycotina</taxon>
        <taxon>Sordariomycetes</taxon>
        <taxon>Hypocreomycetidae</taxon>
        <taxon>Hypocreales</taxon>
        <taxon>Bionectriaceae</taxon>
        <taxon>Clonostachys</taxon>
    </lineage>
</organism>
<keyword evidence="3" id="KW-1185">Reference proteome</keyword>
<dbReference type="Pfam" id="PF06985">
    <property type="entry name" value="HET"/>
    <property type="match status" value="1"/>
</dbReference>
<dbReference type="PANTHER" id="PTHR24148:SF64">
    <property type="entry name" value="HETEROKARYON INCOMPATIBILITY DOMAIN-CONTAINING PROTEIN"/>
    <property type="match status" value="1"/>
</dbReference>
<reference evidence="2 3" key="1">
    <citation type="submission" date="2019-06" db="EMBL/GenBank/DDBJ databases">
        <authorList>
            <person name="Broberg M."/>
        </authorList>
    </citation>
    <scope>NUCLEOTIDE SEQUENCE [LARGE SCALE GENOMIC DNA]</scope>
</reference>
<gene>
    <name evidence="2" type="ORF">CLO192961_LOCUS371951</name>
</gene>
<dbReference type="Proteomes" id="UP000766486">
    <property type="component" value="Unassembled WGS sequence"/>
</dbReference>